<feature type="transmembrane region" description="Helical" evidence="1">
    <location>
        <begin position="30"/>
        <end position="47"/>
    </location>
</feature>
<dbReference type="Proteomes" id="UP000275048">
    <property type="component" value="Unassembled WGS sequence"/>
</dbReference>
<evidence type="ECO:0000256" key="1">
    <source>
        <dbReference type="SAM" id="Phobius"/>
    </source>
</evidence>
<keyword evidence="1" id="KW-1133">Transmembrane helix</keyword>
<dbReference type="AlphaFoldDB" id="A0A3M8A3T0"/>
<reference evidence="2 3" key="1">
    <citation type="submission" date="2018-10" db="EMBL/GenBank/DDBJ databases">
        <title>Isolation, diversity and antibacterial activity of antinobacteria from the wheat rhizosphere soil.</title>
        <authorList>
            <person name="Sun T."/>
        </authorList>
    </citation>
    <scope>NUCLEOTIDE SEQUENCE [LARGE SCALE GENOMIC DNA]</scope>
    <source>
        <strain evidence="2 3">SJ-23</strain>
    </source>
</reference>
<keyword evidence="3" id="KW-1185">Reference proteome</keyword>
<protein>
    <submittedName>
        <fullName evidence="2">Uncharacterized protein</fullName>
    </submittedName>
</protein>
<accession>A0A3M8A3T0</accession>
<comment type="caution">
    <text evidence="2">The sequence shown here is derived from an EMBL/GenBank/DDBJ whole genome shotgun (WGS) entry which is preliminary data.</text>
</comment>
<sequence>MSWSALVFGLGAATVLSVLAWLKPRPVVLWFATGALGIAVVAAASAPDVVPPGLGALVGGLGLAVAVFGGGPAATTALNLAMGGDVAPGLHGGILVPARQVPGDAQSVAPGARREVLRGGLTIGVLERVATAGSIIAGFPEGLAIVVAVKGVGRFTELDAAEARERFIIGTFASLIWACAAGLAVHLAIR</sequence>
<proteinExistence type="predicted"/>
<dbReference type="EMBL" id="RHHB01000052">
    <property type="protein sequence ID" value="RNB45235.1"/>
    <property type="molecule type" value="Genomic_DNA"/>
</dbReference>
<organism evidence="2 3">
    <name type="scientific">Agromyces tardus</name>
    <dbReference type="NCBI Taxonomy" id="2583849"/>
    <lineage>
        <taxon>Bacteria</taxon>
        <taxon>Bacillati</taxon>
        <taxon>Actinomycetota</taxon>
        <taxon>Actinomycetes</taxon>
        <taxon>Micrococcales</taxon>
        <taxon>Microbacteriaceae</taxon>
        <taxon>Agromyces</taxon>
    </lineage>
</organism>
<feature type="transmembrane region" description="Helical" evidence="1">
    <location>
        <begin position="54"/>
        <end position="74"/>
    </location>
</feature>
<feature type="transmembrane region" description="Helical" evidence="1">
    <location>
        <begin position="167"/>
        <end position="189"/>
    </location>
</feature>
<gene>
    <name evidence="2" type="ORF">EDM22_16565</name>
</gene>
<evidence type="ECO:0000313" key="2">
    <source>
        <dbReference type="EMBL" id="RNB45235.1"/>
    </source>
</evidence>
<keyword evidence="1" id="KW-0472">Membrane</keyword>
<dbReference type="OrthoDB" id="3388334at2"/>
<evidence type="ECO:0000313" key="3">
    <source>
        <dbReference type="Proteomes" id="UP000275048"/>
    </source>
</evidence>
<keyword evidence="1" id="KW-0812">Transmembrane</keyword>
<name>A0A3M8A3T0_9MICO</name>